<dbReference type="AlphaFoldDB" id="A0A5C5FSH3"/>
<sequence length="388" mass="43689">MDKLFQQAPEPKTPLGRYRVFGEHCGLRVSPLQLGAMSIGEAWTDFMGSMDKEQSFKLLDAFLEAGGNMIDTANNYQNEESEAWIGEWMESRGVRDRVIVATKFTTNYKTHVDGLDRNDVILYGGNHKRSLHMSVRDSLKKLKTEWIDVLYLHWWDFSTSIKEVMDSLHVLVEQGKVLYLGISDTPAWVVAAANQYAIDNGKTPFCVYQGRWNVMIRDFERDIIPMCRQFGMALAPWDAIGSGKLLTQKQLDERKKAGEKFRSGGHERTETEIKYAECLAGIAAEHGIESVTAVALAYLMAKTPYVFPIVGGRKVEHLHDNIQSLKLKLTQDQVDRIDGVQSFEPGFPHNFCGTDPTLPPSQHQPKNWILPTQGTIDFLAGAKPPGRA</sequence>
<gene>
    <name evidence="4" type="ORF">DMC30DRAFT_378587</name>
</gene>
<evidence type="ECO:0000256" key="2">
    <source>
        <dbReference type="ARBA" id="ARBA00038157"/>
    </source>
</evidence>
<evidence type="ECO:0000259" key="3">
    <source>
        <dbReference type="Pfam" id="PF00248"/>
    </source>
</evidence>
<dbReference type="PANTHER" id="PTHR43364:SF2">
    <property type="entry name" value="ARYL-ALCOHOL DEHYDROGENASE AAD10-RELATED"/>
    <property type="match status" value="1"/>
</dbReference>
<dbReference type="Pfam" id="PF00248">
    <property type="entry name" value="Aldo_ket_red"/>
    <property type="match status" value="1"/>
</dbReference>
<proteinExistence type="inferred from homology"/>
<comment type="similarity">
    <text evidence="2">Belongs to the aldo/keto reductase family. Aldo/keto reductase 2 subfamily.</text>
</comment>
<evidence type="ECO:0000256" key="1">
    <source>
        <dbReference type="ARBA" id="ARBA00023002"/>
    </source>
</evidence>
<keyword evidence="5" id="KW-1185">Reference proteome</keyword>
<accession>A0A5C5FSH3</accession>
<dbReference type="InterPro" id="IPR050523">
    <property type="entry name" value="AKR_Detox_Biosynth"/>
</dbReference>
<dbReference type="Proteomes" id="UP000311382">
    <property type="component" value="Unassembled WGS sequence"/>
</dbReference>
<evidence type="ECO:0000313" key="5">
    <source>
        <dbReference type="Proteomes" id="UP000311382"/>
    </source>
</evidence>
<dbReference type="EMBL" id="SOZI01000087">
    <property type="protein sequence ID" value="TNY19720.1"/>
    <property type="molecule type" value="Genomic_DNA"/>
</dbReference>
<protein>
    <submittedName>
        <fullName evidence="4">Putative aryl-alcohol dehydrogenase Aad14</fullName>
    </submittedName>
</protein>
<dbReference type="SUPFAM" id="SSF51430">
    <property type="entry name" value="NAD(P)-linked oxidoreductase"/>
    <property type="match status" value="1"/>
</dbReference>
<name>A0A5C5FSH3_9BASI</name>
<dbReference type="InterPro" id="IPR023210">
    <property type="entry name" value="NADP_OxRdtase_dom"/>
</dbReference>
<dbReference type="InterPro" id="IPR036812">
    <property type="entry name" value="NAD(P)_OxRdtase_dom_sf"/>
</dbReference>
<keyword evidence="1" id="KW-0560">Oxidoreductase</keyword>
<organism evidence="4 5">
    <name type="scientific">Rhodotorula diobovata</name>
    <dbReference type="NCBI Taxonomy" id="5288"/>
    <lineage>
        <taxon>Eukaryota</taxon>
        <taxon>Fungi</taxon>
        <taxon>Dikarya</taxon>
        <taxon>Basidiomycota</taxon>
        <taxon>Pucciniomycotina</taxon>
        <taxon>Microbotryomycetes</taxon>
        <taxon>Sporidiobolales</taxon>
        <taxon>Sporidiobolaceae</taxon>
        <taxon>Rhodotorula</taxon>
    </lineage>
</organism>
<evidence type="ECO:0000313" key="4">
    <source>
        <dbReference type="EMBL" id="TNY19720.1"/>
    </source>
</evidence>
<dbReference type="OrthoDB" id="48988at2759"/>
<dbReference type="PANTHER" id="PTHR43364">
    <property type="entry name" value="NADH-SPECIFIC METHYLGLYOXAL REDUCTASE-RELATED"/>
    <property type="match status" value="1"/>
</dbReference>
<comment type="caution">
    <text evidence="4">The sequence shown here is derived from an EMBL/GenBank/DDBJ whole genome shotgun (WGS) entry which is preliminary data.</text>
</comment>
<dbReference type="GO" id="GO:0016491">
    <property type="term" value="F:oxidoreductase activity"/>
    <property type="evidence" value="ECO:0007669"/>
    <property type="project" value="UniProtKB-KW"/>
</dbReference>
<reference evidence="4 5" key="1">
    <citation type="submission" date="2019-03" db="EMBL/GenBank/DDBJ databases">
        <title>Rhodosporidium diobovatum UCD-FST 08-225 genome sequencing, assembly, and annotation.</title>
        <authorList>
            <person name="Fakankun I.U."/>
            <person name="Fristensky B."/>
            <person name="Levin D.B."/>
        </authorList>
    </citation>
    <scope>NUCLEOTIDE SEQUENCE [LARGE SCALE GENOMIC DNA]</scope>
    <source>
        <strain evidence="4 5">UCD-FST 08-225</strain>
    </source>
</reference>
<dbReference type="STRING" id="5288.A0A5C5FSH3"/>
<feature type="domain" description="NADP-dependent oxidoreductase" evidence="3">
    <location>
        <begin position="31"/>
        <end position="340"/>
    </location>
</feature>
<dbReference type="Gene3D" id="3.20.20.100">
    <property type="entry name" value="NADP-dependent oxidoreductase domain"/>
    <property type="match status" value="1"/>
</dbReference>